<organism evidence="5 6">
    <name type="scientific">Empedobacter falsenii</name>
    <dbReference type="NCBI Taxonomy" id="343874"/>
    <lineage>
        <taxon>Bacteria</taxon>
        <taxon>Pseudomonadati</taxon>
        <taxon>Bacteroidota</taxon>
        <taxon>Flavobacteriia</taxon>
        <taxon>Flavobacteriales</taxon>
        <taxon>Weeksellaceae</taxon>
        <taxon>Empedobacter</taxon>
    </lineage>
</organism>
<dbReference type="PANTHER" id="PTHR33204">
    <property type="entry name" value="TRANSCRIPTIONAL REGULATOR, MARR FAMILY"/>
    <property type="match status" value="1"/>
</dbReference>
<dbReference type="InterPro" id="IPR036390">
    <property type="entry name" value="WH_DNA-bd_sf"/>
</dbReference>
<keyword evidence="1" id="KW-0805">Transcription regulation</keyword>
<dbReference type="PROSITE" id="PS51118">
    <property type="entry name" value="HTH_HXLR"/>
    <property type="match status" value="1"/>
</dbReference>
<evidence type="ECO:0000256" key="3">
    <source>
        <dbReference type="ARBA" id="ARBA00023163"/>
    </source>
</evidence>
<gene>
    <name evidence="5" type="primary">yybR_2</name>
    <name evidence="5" type="ORF">NCTC13456_02545</name>
</gene>
<keyword evidence="2" id="KW-0238">DNA-binding</keyword>
<proteinExistence type="predicted"/>
<dbReference type="Pfam" id="PF01638">
    <property type="entry name" value="HxlR"/>
    <property type="match status" value="1"/>
</dbReference>
<protein>
    <submittedName>
        <fullName evidence="5">Uncharacterized HTH-type transcriptional regulator yybR</fullName>
    </submittedName>
</protein>
<evidence type="ECO:0000313" key="5">
    <source>
        <dbReference type="EMBL" id="STD58917.1"/>
    </source>
</evidence>
<keyword evidence="3" id="KW-0804">Transcription</keyword>
<evidence type="ECO:0000256" key="2">
    <source>
        <dbReference type="ARBA" id="ARBA00023125"/>
    </source>
</evidence>
<dbReference type="Proteomes" id="UP000254737">
    <property type="component" value="Unassembled WGS sequence"/>
</dbReference>
<dbReference type="Gene3D" id="1.10.10.10">
    <property type="entry name" value="Winged helix-like DNA-binding domain superfamily/Winged helix DNA-binding domain"/>
    <property type="match status" value="1"/>
</dbReference>
<dbReference type="InterPro" id="IPR036388">
    <property type="entry name" value="WH-like_DNA-bd_sf"/>
</dbReference>
<dbReference type="GO" id="GO:0003677">
    <property type="term" value="F:DNA binding"/>
    <property type="evidence" value="ECO:0007669"/>
    <property type="project" value="UniProtKB-KW"/>
</dbReference>
<dbReference type="PANTHER" id="PTHR33204:SF37">
    <property type="entry name" value="HTH-TYPE TRANSCRIPTIONAL REGULATOR YODB"/>
    <property type="match status" value="1"/>
</dbReference>
<dbReference type="EMBL" id="UFXS01000001">
    <property type="protein sequence ID" value="STD58917.1"/>
    <property type="molecule type" value="Genomic_DNA"/>
</dbReference>
<dbReference type="STRING" id="343874.GCA_000805695_01997"/>
<evidence type="ECO:0000256" key="1">
    <source>
        <dbReference type="ARBA" id="ARBA00023015"/>
    </source>
</evidence>
<dbReference type="InterPro" id="IPR002577">
    <property type="entry name" value="HTH_HxlR"/>
</dbReference>
<sequence>MSTIKNRSTCPISCTLDTIGDKWSILILRDMMFSDKMTFGDFLASNEKIASNILTDKLKNLECAELIFKHKVSGKARVGYTLTEKGISLLPLVMEFVKWGNLQNADETQPAKKTKYNKTIEKMTGHLMERLKMYQPETYV</sequence>
<evidence type="ECO:0000259" key="4">
    <source>
        <dbReference type="PROSITE" id="PS51118"/>
    </source>
</evidence>
<dbReference type="SUPFAM" id="SSF46785">
    <property type="entry name" value="Winged helix' DNA-binding domain"/>
    <property type="match status" value="1"/>
</dbReference>
<feature type="domain" description="HTH hxlR-type" evidence="4">
    <location>
        <begin position="10"/>
        <end position="108"/>
    </location>
</feature>
<accession>A0A376GKK4</accession>
<reference evidence="5 6" key="1">
    <citation type="submission" date="2018-06" db="EMBL/GenBank/DDBJ databases">
        <authorList>
            <consortium name="Pathogen Informatics"/>
            <person name="Doyle S."/>
        </authorList>
    </citation>
    <scope>NUCLEOTIDE SEQUENCE [LARGE SCALE GENOMIC DNA]</scope>
    <source>
        <strain evidence="5 6">NCTC13456</strain>
    </source>
</reference>
<dbReference type="RefSeq" id="WP_038331309.1">
    <property type="nucleotide sequence ID" value="NZ_JSYQ01000003.1"/>
</dbReference>
<evidence type="ECO:0000313" key="6">
    <source>
        <dbReference type="Proteomes" id="UP000254737"/>
    </source>
</evidence>
<dbReference type="AlphaFoldDB" id="A0A376GKK4"/>
<dbReference type="OrthoDB" id="9791143at2"/>
<name>A0A376GKK4_9FLAO</name>